<organism evidence="2">
    <name type="scientific">uncultured Alphaproteobacteria bacterium</name>
    <dbReference type="NCBI Taxonomy" id="91750"/>
    <lineage>
        <taxon>Bacteria</taxon>
        <taxon>Pseudomonadati</taxon>
        <taxon>Pseudomonadota</taxon>
        <taxon>Alphaproteobacteria</taxon>
        <taxon>environmental samples</taxon>
    </lineage>
</organism>
<evidence type="ECO:0000256" key="1">
    <source>
        <dbReference type="SAM" id="SignalP"/>
    </source>
</evidence>
<dbReference type="EMBL" id="FLUO01000001">
    <property type="protein sequence ID" value="SBV91098.1"/>
    <property type="molecule type" value="Genomic_DNA"/>
</dbReference>
<reference evidence="2" key="1">
    <citation type="submission" date="2016-04" db="EMBL/GenBank/DDBJ databases">
        <authorList>
            <person name="Evans L.H."/>
            <person name="Alamgir A."/>
            <person name="Owens N."/>
            <person name="Weber N.D."/>
            <person name="Virtaneva K."/>
            <person name="Barbian K."/>
            <person name="Babar A."/>
            <person name="Rosenke K."/>
        </authorList>
    </citation>
    <scope>NUCLEOTIDE SEQUENCE</scope>
    <source>
        <strain evidence="2">86</strain>
    </source>
</reference>
<feature type="chain" id="PRO_5012758556" evidence="1">
    <location>
        <begin position="27"/>
        <end position="57"/>
    </location>
</feature>
<gene>
    <name evidence="2" type="ORF">KL86APRO_10082</name>
</gene>
<sequence length="57" mass="5848">MSRTRALSAGLALVATAFFVASTAFAAQAPVRPAKALPGVEQQMSCAVPTPRTPLGY</sequence>
<proteinExistence type="predicted"/>
<name>A0A212IV65_9PROT</name>
<protein>
    <submittedName>
        <fullName evidence="2">Uncharacterized protein</fullName>
    </submittedName>
</protein>
<accession>A0A212IV65</accession>
<keyword evidence="1" id="KW-0732">Signal</keyword>
<evidence type="ECO:0000313" key="2">
    <source>
        <dbReference type="EMBL" id="SBV91098.1"/>
    </source>
</evidence>
<dbReference type="AlphaFoldDB" id="A0A212IV65"/>
<feature type="signal peptide" evidence="1">
    <location>
        <begin position="1"/>
        <end position="26"/>
    </location>
</feature>